<sequence length="1564" mass="177358">MLDPDEAQEGNIVWTKGDICLSPWSQDGKLYAGRIIKLIHSPAGKIQALINFEDYEEEEEEVDVRNLRKLRPKKDANQKGPSTEEISSSDADQGIFRPLDGDEQHKRLREKYSSFEDEETKCHREKISANLFRENMSLGFQEAKDCREQSSLSRRVRKGVVAVGGEALTSTHRPRFAVAVDANTQNDMKEIVQGDEVPVASTSREPQEVSNEQKEANSGFNNDELEKPRFKFTPTAAKVPFLLSESGEKPVQVPATINQYLRDYQREGIRFLYNHYKYNRGALLEDDMGLGKTVQVIGFLAALLKKHGNRVDFMRQKPKFIRNLSDESKKVMAEDEEDVKKSFLIIGPGCVLYNWLDEFETWGYFSVRKYHGADKQECLADLKKGKAEIVVTTFETFRDNQESLNYVEWDAVIVDEVHRIKGLKAQTTQALRAINTRKRYGLTGTALQNNLTELWCLMDWAQPGCMGKAAEFEAEYATVIERGQRHDASKRDLAEARKMKEKLASIRKGMTIRRTKKLIADQLPQKDDNVVFCKLSQIQTSIYKTILSHPDMQLVFHMDDPCDCNSGLPQNKCCHKKTLTGESIKSLMFTFMHLLLKTANHVALLIPTAKTSDKQAMKSREICAMALQEHPSFVSQTKEAAFKTLSNPKYCGKMKVLQGLLEVFYKDHSKVLLFSYSTQVLDILEHYVMSTSYEYRRIDGSISSKKRVTIVREFNREPSIFICLISTKAGGLGLNLTGANRVVIFDPNWNPAHDLQAQDRAYRIGQRRNVHVFRLVSAGTIEENMYLRQIYKQQLLHVAIENENANRYFNAVQGDKEMKGELFGVKNMFRLRTGESCLTMDILKRNKLLESGLLKYDITKYIPHLMSRQNSNNSIEADDTEDSAAEHRESEETDDLLHQFFSSIGTDVDEEEDVFLNNNEDVEMPTESNKHDANCEVDGTVSRNRASGSKHGEELNYSSIKTGPSIGYKEQKKSQTRNRKEAKCGIDQSPFQVNMESMSSPSTEERKQETWVTGNSSRKKNPLTFMSKGKQPMLKVKKNRAYLTKRDSEDSIICDDKDNEEPKYDQTLHGSFTSIGAVFENCGVLHTHQNKMIVGGSRAEDHMTKCAMIDVYELHQNSQLPAVQCEPYSESSSSEEDDAVISHKRRKMDNNKARSTVIGHIKVLIGQTPAGIKRQQFQKLQKHCNKDSIQDLAQFVLSLSAEERVSLLNDFYATKNPDLTGILSKPGQKNASGSAKQTKENIKRKLESPAREKSKQSRKQTEAKNRIKSKAKGVIFEVESSDGGFSSEENLNVSSSKSFQDISAKGTPHRKKATLVVNKRAHKMSVKKGRRTSLDLSSFTDEHLNDADNQFQKNACFFEKDAAVNSRDLLSQIGKDSAQYNQLNIVEKEESDIFLTSFAANADTQIKNRTGTNSSFLDSIFSDKGRNNKKRKPPPSKNKKVTENSENCLLSESYSTKAVAMERNNFQEVDDIFCDSVDGDISGLCNTSTLKDDKVDCFQTSSESWKHHKRKPQEEMSAADKLILESETAYNRLFTSGKLRKVACNIIEKSPEEDMNPYKTPSLF</sequence>
<proteinExistence type="predicted"/>
<dbReference type="EMBL" id="JAEAOA010000686">
    <property type="protein sequence ID" value="KAK3612352.1"/>
    <property type="molecule type" value="Genomic_DNA"/>
</dbReference>
<dbReference type="SMART" id="SM00487">
    <property type="entry name" value="DEXDc"/>
    <property type="match status" value="1"/>
</dbReference>
<dbReference type="InterPro" id="IPR057931">
    <property type="entry name" value="RHH_ERCC6L2"/>
</dbReference>
<dbReference type="SMART" id="SM00333">
    <property type="entry name" value="TUDOR"/>
    <property type="match status" value="1"/>
</dbReference>
<feature type="compositionally biased region" description="Polar residues" evidence="4">
    <location>
        <begin position="989"/>
        <end position="1002"/>
    </location>
</feature>
<dbReference type="SUPFAM" id="SSF52540">
    <property type="entry name" value="P-loop containing nucleoside triphosphate hydrolases"/>
    <property type="match status" value="2"/>
</dbReference>
<organism evidence="7 8">
    <name type="scientific">Potamilus streckersoni</name>
    <dbReference type="NCBI Taxonomy" id="2493646"/>
    <lineage>
        <taxon>Eukaryota</taxon>
        <taxon>Metazoa</taxon>
        <taxon>Spiralia</taxon>
        <taxon>Lophotrochozoa</taxon>
        <taxon>Mollusca</taxon>
        <taxon>Bivalvia</taxon>
        <taxon>Autobranchia</taxon>
        <taxon>Heteroconchia</taxon>
        <taxon>Palaeoheterodonta</taxon>
        <taxon>Unionida</taxon>
        <taxon>Unionoidea</taxon>
        <taxon>Unionidae</taxon>
        <taxon>Ambleminae</taxon>
        <taxon>Lampsilini</taxon>
        <taxon>Potamilus</taxon>
    </lineage>
</organism>
<dbReference type="PANTHER" id="PTHR45629">
    <property type="entry name" value="SNF2/RAD54 FAMILY MEMBER"/>
    <property type="match status" value="1"/>
</dbReference>
<feature type="domain" description="Helicase C-terminal" evidence="6">
    <location>
        <begin position="656"/>
        <end position="813"/>
    </location>
</feature>
<dbReference type="InterPro" id="IPR002999">
    <property type="entry name" value="Tudor"/>
</dbReference>
<dbReference type="SMART" id="SM00490">
    <property type="entry name" value="HELICc"/>
    <property type="match status" value="1"/>
</dbReference>
<protein>
    <recommendedName>
        <fullName evidence="9">DNA excision repair protein ERCC-6-like 2</fullName>
    </recommendedName>
</protein>
<dbReference type="InterPro" id="IPR027417">
    <property type="entry name" value="P-loop_NTPase"/>
</dbReference>
<feature type="region of interest" description="Disordered" evidence="4">
    <location>
        <begin position="872"/>
        <end position="894"/>
    </location>
</feature>
<evidence type="ECO:0000256" key="4">
    <source>
        <dbReference type="SAM" id="MobiDB-lite"/>
    </source>
</evidence>
<evidence type="ECO:0000313" key="7">
    <source>
        <dbReference type="EMBL" id="KAK3612352.1"/>
    </source>
</evidence>
<evidence type="ECO:0000259" key="5">
    <source>
        <dbReference type="PROSITE" id="PS51192"/>
    </source>
</evidence>
<dbReference type="Proteomes" id="UP001195483">
    <property type="component" value="Unassembled WGS sequence"/>
</dbReference>
<dbReference type="Pfam" id="PF00176">
    <property type="entry name" value="SNF2-rel_dom"/>
    <property type="match status" value="1"/>
</dbReference>
<feature type="region of interest" description="Disordered" evidence="4">
    <location>
        <begin position="72"/>
        <end position="103"/>
    </location>
</feature>
<dbReference type="Gene3D" id="3.40.50.300">
    <property type="entry name" value="P-loop containing nucleotide triphosphate hydrolases"/>
    <property type="match status" value="1"/>
</dbReference>
<dbReference type="CDD" id="cd18793">
    <property type="entry name" value="SF2_C_SNF"/>
    <property type="match status" value="1"/>
</dbReference>
<name>A0AAE0TKW8_9BIVA</name>
<keyword evidence="3" id="KW-0539">Nucleus</keyword>
<dbReference type="InterPro" id="IPR049730">
    <property type="entry name" value="SNF2/RAD54-like_C"/>
</dbReference>
<reference evidence="7" key="1">
    <citation type="journal article" date="2021" name="Genome Biol. Evol.">
        <title>A High-Quality Reference Genome for a Parasitic Bivalve with Doubly Uniparental Inheritance (Bivalvia: Unionida).</title>
        <authorList>
            <person name="Smith C.H."/>
        </authorList>
    </citation>
    <scope>NUCLEOTIDE SEQUENCE</scope>
    <source>
        <strain evidence="7">CHS0354</strain>
    </source>
</reference>
<feature type="compositionally biased region" description="Basic and acidic residues" evidence="4">
    <location>
        <begin position="205"/>
        <end position="215"/>
    </location>
</feature>
<reference evidence="7" key="3">
    <citation type="submission" date="2023-05" db="EMBL/GenBank/DDBJ databases">
        <authorList>
            <person name="Smith C.H."/>
        </authorList>
    </citation>
    <scope>NUCLEOTIDE SEQUENCE</scope>
    <source>
        <strain evidence="7">CHS0354</strain>
        <tissue evidence="7">Mantle</tissue>
    </source>
</reference>
<gene>
    <name evidence="7" type="ORF">CHS0354_011070</name>
</gene>
<dbReference type="InterPro" id="IPR000330">
    <property type="entry name" value="SNF2_N"/>
</dbReference>
<feature type="compositionally biased region" description="Polar residues" evidence="4">
    <location>
        <begin position="1227"/>
        <end position="1236"/>
    </location>
</feature>
<feature type="region of interest" description="Disordered" evidence="4">
    <location>
        <begin position="1128"/>
        <end position="1148"/>
    </location>
</feature>
<evidence type="ECO:0000256" key="1">
    <source>
        <dbReference type="ARBA" id="ARBA00004123"/>
    </source>
</evidence>
<feature type="region of interest" description="Disordered" evidence="4">
    <location>
        <begin position="199"/>
        <end position="226"/>
    </location>
</feature>
<evidence type="ECO:0000259" key="6">
    <source>
        <dbReference type="PROSITE" id="PS51194"/>
    </source>
</evidence>
<evidence type="ECO:0008006" key="9">
    <source>
        <dbReference type="Google" id="ProtNLM"/>
    </source>
</evidence>
<feature type="compositionally biased region" description="Basic and acidic residues" evidence="4">
    <location>
        <begin position="969"/>
        <end position="984"/>
    </location>
</feature>
<feature type="domain" description="Helicase ATP-binding" evidence="5">
    <location>
        <begin position="273"/>
        <end position="464"/>
    </location>
</feature>
<dbReference type="InterPro" id="IPR038718">
    <property type="entry name" value="SNF2-like_sf"/>
</dbReference>
<dbReference type="PROSITE" id="PS51192">
    <property type="entry name" value="HELICASE_ATP_BIND_1"/>
    <property type="match status" value="1"/>
</dbReference>
<accession>A0AAE0TKW8</accession>
<feature type="region of interest" description="Disordered" evidence="4">
    <location>
        <begin position="940"/>
        <end position="1031"/>
    </location>
</feature>
<feature type="compositionally biased region" description="Polar residues" evidence="4">
    <location>
        <begin position="79"/>
        <end position="91"/>
    </location>
</feature>
<dbReference type="InterPro" id="IPR014001">
    <property type="entry name" value="Helicase_ATP-bd"/>
</dbReference>
<dbReference type="Gene3D" id="2.30.30.140">
    <property type="match status" value="1"/>
</dbReference>
<comment type="caution">
    <text evidence="7">The sequence shown here is derived from an EMBL/GenBank/DDBJ whole genome shotgun (WGS) entry which is preliminary data.</text>
</comment>
<evidence type="ECO:0000256" key="3">
    <source>
        <dbReference type="ARBA" id="ARBA00023242"/>
    </source>
</evidence>
<comment type="subcellular location">
    <subcellularLocation>
        <location evidence="1">Nucleus</location>
    </subcellularLocation>
</comment>
<dbReference type="GO" id="GO:0005524">
    <property type="term" value="F:ATP binding"/>
    <property type="evidence" value="ECO:0007669"/>
    <property type="project" value="InterPro"/>
</dbReference>
<reference evidence="7" key="2">
    <citation type="journal article" date="2021" name="Genome Biol. Evol.">
        <title>Developing a high-quality reference genome for a parasitic bivalve with doubly uniparental inheritance (Bivalvia: Unionida).</title>
        <authorList>
            <person name="Smith C.H."/>
        </authorList>
    </citation>
    <scope>NUCLEOTIDE SEQUENCE</scope>
    <source>
        <strain evidence="7">CHS0354</strain>
        <tissue evidence="7">Mantle</tissue>
    </source>
</reference>
<dbReference type="FunFam" id="3.40.50.10810:FF:000019">
    <property type="entry name" value="DNA excision repair protein ERCC-6-like 2 isoform X1"/>
    <property type="match status" value="1"/>
</dbReference>
<keyword evidence="8" id="KW-1185">Reference proteome</keyword>
<feature type="compositionally biased region" description="Basic and acidic residues" evidence="4">
    <location>
        <begin position="1237"/>
        <end position="1265"/>
    </location>
</feature>
<dbReference type="Pfam" id="PF00271">
    <property type="entry name" value="Helicase_C"/>
    <property type="match status" value="1"/>
</dbReference>
<dbReference type="GO" id="GO:0016787">
    <property type="term" value="F:hydrolase activity"/>
    <property type="evidence" value="ECO:0007669"/>
    <property type="project" value="UniProtKB-KW"/>
</dbReference>
<keyword evidence="2" id="KW-0378">Hydrolase</keyword>
<dbReference type="PANTHER" id="PTHR45629:SF7">
    <property type="entry name" value="DNA EXCISION REPAIR PROTEIN ERCC-6-RELATED"/>
    <property type="match status" value="1"/>
</dbReference>
<feature type="region of interest" description="Disordered" evidence="4">
    <location>
        <begin position="1218"/>
        <end position="1266"/>
    </location>
</feature>
<dbReference type="Gene3D" id="3.40.50.10810">
    <property type="entry name" value="Tandem AAA-ATPase domain"/>
    <property type="match status" value="1"/>
</dbReference>
<dbReference type="InterPro" id="IPR001650">
    <property type="entry name" value="Helicase_C-like"/>
</dbReference>
<feature type="compositionally biased region" description="Basic residues" evidence="4">
    <location>
        <begin position="1427"/>
        <end position="1439"/>
    </location>
</feature>
<dbReference type="InterPro" id="IPR050496">
    <property type="entry name" value="SNF2_RAD54_helicase_repair"/>
</dbReference>
<feature type="region of interest" description="Disordered" evidence="4">
    <location>
        <begin position="1417"/>
        <end position="1444"/>
    </location>
</feature>
<dbReference type="GO" id="GO:0005634">
    <property type="term" value="C:nucleus"/>
    <property type="evidence" value="ECO:0007669"/>
    <property type="project" value="UniProtKB-SubCell"/>
</dbReference>
<evidence type="ECO:0000256" key="2">
    <source>
        <dbReference type="ARBA" id="ARBA00022801"/>
    </source>
</evidence>
<dbReference type="Pfam" id="PF25806">
    <property type="entry name" value="RHH_ERCC6L2"/>
    <property type="match status" value="1"/>
</dbReference>
<dbReference type="PROSITE" id="PS51194">
    <property type="entry name" value="HELICASE_CTER"/>
    <property type="match status" value="1"/>
</dbReference>
<evidence type="ECO:0000313" key="8">
    <source>
        <dbReference type="Proteomes" id="UP001195483"/>
    </source>
</evidence>